<dbReference type="GO" id="GO:0005886">
    <property type="term" value="C:plasma membrane"/>
    <property type="evidence" value="ECO:0007669"/>
    <property type="project" value="TreeGrafter"/>
</dbReference>
<evidence type="ECO:0000256" key="4">
    <source>
        <dbReference type="ARBA" id="ARBA00023136"/>
    </source>
</evidence>
<feature type="transmembrane region" description="Helical" evidence="5">
    <location>
        <begin position="319"/>
        <end position="337"/>
    </location>
</feature>
<dbReference type="CDD" id="cd07021">
    <property type="entry name" value="Clp_protease_NfeD_like"/>
    <property type="match status" value="1"/>
</dbReference>
<organism evidence="10 11">
    <name type="scientific">Lignipirellula cremea</name>
    <dbReference type="NCBI Taxonomy" id="2528010"/>
    <lineage>
        <taxon>Bacteria</taxon>
        <taxon>Pseudomonadati</taxon>
        <taxon>Planctomycetota</taxon>
        <taxon>Planctomycetia</taxon>
        <taxon>Pirellulales</taxon>
        <taxon>Pirellulaceae</taxon>
        <taxon>Lignipirellula</taxon>
    </lineage>
</organism>
<feature type="transmembrane region" description="Helical" evidence="5">
    <location>
        <begin position="376"/>
        <end position="400"/>
    </location>
</feature>
<dbReference type="Gene3D" id="3.90.226.10">
    <property type="entry name" value="2-enoyl-CoA Hydratase, Chain A, domain 1"/>
    <property type="match status" value="1"/>
</dbReference>
<keyword evidence="4 5" id="KW-0472">Membrane</keyword>
<feature type="domain" description="NfeD integral membrane" evidence="8">
    <location>
        <begin position="275"/>
        <end position="394"/>
    </location>
</feature>
<dbReference type="InterPro" id="IPR056738">
    <property type="entry name" value="NfeD1b_N"/>
</dbReference>
<dbReference type="RefSeq" id="WP_145058073.1">
    <property type="nucleotide sequence ID" value="NZ_CP036433.1"/>
</dbReference>
<keyword evidence="3 5" id="KW-1133">Transmembrane helix</keyword>
<dbReference type="PANTHER" id="PTHR33507:SF3">
    <property type="entry name" value="INNER MEMBRANE PROTEIN YBBJ"/>
    <property type="match status" value="1"/>
</dbReference>
<evidence type="ECO:0000256" key="2">
    <source>
        <dbReference type="ARBA" id="ARBA00022692"/>
    </source>
</evidence>
<evidence type="ECO:0000256" key="5">
    <source>
        <dbReference type="SAM" id="Phobius"/>
    </source>
</evidence>
<dbReference type="InterPro" id="IPR012340">
    <property type="entry name" value="NA-bd_OB-fold"/>
</dbReference>
<dbReference type="Pfam" id="PF24961">
    <property type="entry name" value="NfeD_membrane"/>
    <property type="match status" value="1"/>
</dbReference>
<dbReference type="PANTHER" id="PTHR33507">
    <property type="entry name" value="INNER MEMBRANE PROTEIN YBBJ"/>
    <property type="match status" value="1"/>
</dbReference>
<evidence type="ECO:0000256" key="3">
    <source>
        <dbReference type="ARBA" id="ARBA00022989"/>
    </source>
</evidence>
<dbReference type="Pfam" id="PF01957">
    <property type="entry name" value="NfeD"/>
    <property type="match status" value="1"/>
</dbReference>
<dbReference type="InterPro" id="IPR056739">
    <property type="entry name" value="NfeD_membrane"/>
</dbReference>
<evidence type="ECO:0000259" key="8">
    <source>
        <dbReference type="Pfam" id="PF24961"/>
    </source>
</evidence>
<evidence type="ECO:0000259" key="9">
    <source>
        <dbReference type="Pfam" id="PF25145"/>
    </source>
</evidence>
<dbReference type="AlphaFoldDB" id="A0A518E3H9"/>
<evidence type="ECO:0000313" key="11">
    <source>
        <dbReference type="Proteomes" id="UP000317648"/>
    </source>
</evidence>
<dbReference type="Proteomes" id="UP000317648">
    <property type="component" value="Chromosome"/>
</dbReference>
<dbReference type="Gene3D" id="2.40.50.140">
    <property type="entry name" value="Nucleic acid-binding proteins"/>
    <property type="match status" value="1"/>
</dbReference>
<reference evidence="10 11" key="1">
    <citation type="submission" date="2019-02" db="EMBL/GenBank/DDBJ databases">
        <title>Deep-cultivation of Planctomycetes and their phenomic and genomic characterization uncovers novel biology.</title>
        <authorList>
            <person name="Wiegand S."/>
            <person name="Jogler M."/>
            <person name="Boedeker C."/>
            <person name="Pinto D."/>
            <person name="Vollmers J."/>
            <person name="Rivas-Marin E."/>
            <person name="Kohn T."/>
            <person name="Peeters S.H."/>
            <person name="Heuer A."/>
            <person name="Rast P."/>
            <person name="Oberbeckmann S."/>
            <person name="Bunk B."/>
            <person name="Jeske O."/>
            <person name="Meyerdierks A."/>
            <person name="Storesund J.E."/>
            <person name="Kallscheuer N."/>
            <person name="Luecker S."/>
            <person name="Lage O.M."/>
            <person name="Pohl T."/>
            <person name="Merkel B.J."/>
            <person name="Hornburger P."/>
            <person name="Mueller R.-W."/>
            <person name="Bruemmer F."/>
            <person name="Labrenz M."/>
            <person name="Spormann A.M."/>
            <person name="Op den Camp H."/>
            <person name="Overmann J."/>
            <person name="Amann R."/>
            <person name="Jetten M.S.M."/>
            <person name="Mascher T."/>
            <person name="Medema M.H."/>
            <person name="Devos D.P."/>
            <person name="Kaster A.-K."/>
            <person name="Ovreas L."/>
            <person name="Rohde M."/>
            <person name="Galperin M.Y."/>
            <person name="Jogler C."/>
        </authorList>
    </citation>
    <scope>NUCLEOTIDE SEQUENCE [LARGE SCALE GENOMIC DNA]</scope>
    <source>
        <strain evidence="10 11">Pla85_3_4</strain>
    </source>
</reference>
<sequence length="498" mass="53859" precursor="true">MFFFTLGYKMRHMLLASVWLVSASLASADGPPYEHPVLIRFDGDITPQRMQYLFRKLDLAEGQGADLLIVEIDSPGGYMNESLEMADRLASIRWAHTVAYVPHEAISGGAIMALGCDEIVMGPNAQIGDAGAIEIGAFVINHAPEKTRSYLAAKLRGLCEAKNRPPALGEAMCDFNLVVYRMRNQETGDLRLLSQPEIDELPDPAQWEKVSEVAESRAGSFLTLSGRRALELGLTEGVVDTRAALYQRFELTKDPRVLQPTAVDVAIPWLNWWPVTWLLIAVGLIALFVELSAPGISIGGLISGLCFALFFWSRFLGGTAGWLEVVLFVSGLAFLAIELFVLPGFGVAGVLGLGMLVASMIFAGQDFWIPNNSQEVVVTTTSVVTLLGAGATFLVAAFFISRNLGSLPVFNHLVLRPPTADEVLPAADEKESKGQVQAHGSAYQVGDWGVAISPLRPAGKIEVGDTLLDVTSEGGFIEHGAQVKIVQIRGNRIVVREV</sequence>
<evidence type="ECO:0000256" key="1">
    <source>
        <dbReference type="ARBA" id="ARBA00004141"/>
    </source>
</evidence>
<dbReference type="OrthoDB" id="284354at2"/>
<dbReference type="EMBL" id="CP036433">
    <property type="protein sequence ID" value="QDU98648.1"/>
    <property type="molecule type" value="Genomic_DNA"/>
</dbReference>
<keyword evidence="6" id="KW-0732">Signal</keyword>
<feature type="transmembrane region" description="Helical" evidence="5">
    <location>
        <begin position="344"/>
        <end position="364"/>
    </location>
</feature>
<dbReference type="SUPFAM" id="SSF52096">
    <property type="entry name" value="ClpP/crotonase"/>
    <property type="match status" value="1"/>
</dbReference>
<accession>A0A518E3H9</accession>
<keyword evidence="11" id="KW-1185">Reference proteome</keyword>
<dbReference type="KEGG" id="lcre:Pla8534_65200"/>
<feature type="domain" description="NfeD-like C-terminal" evidence="7">
    <location>
        <begin position="445"/>
        <end position="496"/>
    </location>
</feature>
<keyword evidence="2 5" id="KW-0812">Transmembrane</keyword>
<comment type="subcellular location">
    <subcellularLocation>
        <location evidence="1">Membrane</location>
        <topology evidence="1">Multi-pass membrane protein</topology>
    </subcellularLocation>
</comment>
<feature type="transmembrane region" description="Helical" evidence="5">
    <location>
        <begin position="269"/>
        <end position="289"/>
    </location>
</feature>
<gene>
    <name evidence="10" type="ORF">Pla8534_65200</name>
</gene>
<evidence type="ECO:0000313" key="10">
    <source>
        <dbReference type="EMBL" id="QDU98648.1"/>
    </source>
</evidence>
<dbReference type="InterPro" id="IPR002810">
    <property type="entry name" value="NfeD-like_C"/>
</dbReference>
<feature type="chain" id="PRO_5022015146" evidence="6">
    <location>
        <begin position="29"/>
        <end position="498"/>
    </location>
</feature>
<evidence type="ECO:0000259" key="7">
    <source>
        <dbReference type="Pfam" id="PF01957"/>
    </source>
</evidence>
<protein>
    <submittedName>
        <fullName evidence="10">Uncharacterized protein</fullName>
    </submittedName>
</protein>
<dbReference type="InterPro" id="IPR029045">
    <property type="entry name" value="ClpP/crotonase-like_dom_sf"/>
</dbReference>
<name>A0A518E3H9_9BACT</name>
<feature type="transmembrane region" description="Helical" evidence="5">
    <location>
        <begin position="296"/>
        <end position="313"/>
    </location>
</feature>
<proteinExistence type="predicted"/>
<dbReference type="Pfam" id="PF25145">
    <property type="entry name" value="NfeD1b_N"/>
    <property type="match status" value="1"/>
</dbReference>
<evidence type="ECO:0000256" key="6">
    <source>
        <dbReference type="SAM" id="SignalP"/>
    </source>
</evidence>
<feature type="domain" description="NfeD1b N-terminal" evidence="9">
    <location>
        <begin position="48"/>
        <end position="190"/>
    </location>
</feature>
<feature type="signal peptide" evidence="6">
    <location>
        <begin position="1"/>
        <end position="28"/>
    </location>
</feature>
<dbReference type="InterPro" id="IPR052165">
    <property type="entry name" value="Membrane_assoc_protease"/>
</dbReference>